<evidence type="ECO:0000256" key="1">
    <source>
        <dbReference type="SAM" id="MobiDB-lite"/>
    </source>
</evidence>
<name>A0ABW0CN96_STRCD</name>
<dbReference type="RefSeq" id="WP_380857986.1">
    <property type="nucleotide sequence ID" value="NZ_JBHSKM010000019.1"/>
</dbReference>
<evidence type="ECO:0000313" key="3">
    <source>
        <dbReference type="Proteomes" id="UP001596263"/>
    </source>
</evidence>
<sequence>MLIPVVRAEAFYLPPPTQPADSWALVPPAERVFRWVELRQQRRLQPPDGFIIGHTIYARINQGRWVADCPCGSAQVVTPTDPRIACTECGAGWFRLIFPEDPAAAEAEVADDLPHERNWWHPEDTSWDRPPPPKEPEPEGMELANALASAVLSGAPRESLASLVEEVTR</sequence>
<comment type="caution">
    <text evidence="2">The sequence shown here is derived from an EMBL/GenBank/DDBJ whole genome shotgun (WGS) entry which is preliminary data.</text>
</comment>
<dbReference type="Proteomes" id="UP001596263">
    <property type="component" value="Unassembled WGS sequence"/>
</dbReference>
<protein>
    <submittedName>
        <fullName evidence="2">Uncharacterized protein</fullName>
    </submittedName>
</protein>
<keyword evidence="3" id="KW-1185">Reference proteome</keyword>
<feature type="region of interest" description="Disordered" evidence="1">
    <location>
        <begin position="115"/>
        <end position="141"/>
    </location>
</feature>
<dbReference type="EMBL" id="JBHSKM010000019">
    <property type="protein sequence ID" value="MFC5217339.1"/>
    <property type="molecule type" value="Genomic_DNA"/>
</dbReference>
<feature type="compositionally biased region" description="Basic and acidic residues" evidence="1">
    <location>
        <begin position="115"/>
        <end position="137"/>
    </location>
</feature>
<proteinExistence type="predicted"/>
<evidence type="ECO:0000313" key="2">
    <source>
        <dbReference type="EMBL" id="MFC5217339.1"/>
    </source>
</evidence>
<organism evidence="2 3">
    <name type="scientific">Streptomyces coerulescens</name>
    <dbReference type="NCBI Taxonomy" id="29304"/>
    <lineage>
        <taxon>Bacteria</taxon>
        <taxon>Bacillati</taxon>
        <taxon>Actinomycetota</taxon>
        <taxon>Actinomycetes</taxon>
        <taxon>Kitasatosporales</taxon>
        <taxon>Streptomycetaceae</taxon>
        <taxon>Streptomyces</taxon>
    </lineage>
</organism>
<accession>A0ABW0CN96</accession>
<gene>
    <name evidence="2" type="ORF">ACFPQ9_26215</name>
</gene>
<reference evidence="3" key="1">
    <citation type="journal article" date="2019" name="Int. J. Syst. Evol. Microbiol.">
        <title>The Global Catalogue of Microorganisms (GCM) 10K type strain sequencing project: providing services to taxonomists for standard genome sequencing and annotation.</title>
        <authorList>
            <consortium name="The Broad Institute Genomics Platform"/>
            <consortium name="The Broad Institute Genome Sequencing Center for Infectious Disease"/>
            <person name="Wu L."/>
            <person name="Ma J."/>
        </authorList>
    </citation>
    <scope>NUCLEOTIDE SEQUENCE [LARGE SCALE GENOMIC DNA]</scope>
    <source>
        <strain evidence="3">KCTC 42586</strain>
    </source>
</reference>